<dbReference type="EMBL" id="ABJB010218163">
    <property type="status" value="NOT_ANNOTATED_CDS"/>
    <property type="molecule type" value="Genomic_DNA"/>
</dbReference>
<sequence length="140" mass="15450">MRIGSCTSLIAWLGIVVGGSPTPLLQNLSAPCSRRLGTLMERTLRHFPARLPELWEFRRRRFLRAAVVGGLPQIVVEKQEVNCNISSAVTSWDVELRSQLDGICNLGITGLPRMYLRFTGPVTARAKFSAPFSKGALRVA</sequence>
<dbReference type="VEuPathDB" id="VectorBase:ISCW008330"/>
<reference evidence="3" key="2">
    <citation type="submission" date="2020-05" db="UniProtKB">
        <authorList>
            <consortium name="EnsemblMetazoa"/>
        </authorList>
    </citation>
    <scope>IDENTIFICATION</scope>
    <source>
        <strain evidence="3">wikel</strain>
    </source>
</reference>
<keyword evidence="4" id="KW-1185">Reference proteome</keyword>
<dbReference type="InParanoid" id="B7PWG1"/>
<proteinExistence type="predicted"/>
<evidence type="ECO:0000313" key="3">
    <source>
        <dbReference type="EnsemblMetazoa" id="ISCW008330-PA"/>
    </source>
</evidence>
<evidence type="ECO:0000313" key="4">
    <source>
        <dbReference type="Proteomes" id="UP000001555"/>
    </source>
</evidence>
<dbReference type="EMBL" id="ABJB010088075">
    <property type="status" value="NOT_ANNOTATED_CDS"/>
    <property type="molecule type" value="Genomic_DNA"/>
</dbReference>
<dbReference type="Proteomes" id="UP000001555">
    <property type="component" value="Unassembled WGS sequence"/>
</dbReference>
<reference evidence="2 4" key="1">
    <citation type="submission" date="2008-03" db="EMBL/GenBank/DDBJ databases">
        <title>Annotation of Ixodes scapularis.</title>
        <authorList>
            <consortium name="Ixodes scapularis Genome Project Consortium"/>
            <person name="Caler E."/>
            <person name="Hannick L.I."/>
            <person name="Bidwell S."/>
            <person name="Joardar V."/>
            <person name="Thiagarajan M."/>
            <person name="Amedeo P."/>
            <person name="Galinsky K.J."/>
            <person name="Schobel S."/>
            <person name="Inman J."/>
            <person name="Hostetler J."/>
            <person name="Miller J."/>
            <person name="Hammond M."/>
            <person name="Megy K."/>
            <person name="Lawson D."/>
            <person name="Kodira C."/>
            <person name="Sutton G."/>
            <person name="Meyer J."/>
            <person name="Hill C.A."/>
            <person name="Birren B."/>
            <person name="Nene V."/>
            <person name="Collins F."/>
            <person name="Alarcon-Chaidez F."/>
            <person name="Wikel S."/>
            <person name="Strausberg R."/>
        </authorList>
    </citation>
    <scope>NUCLEOTIDE SEQUENCE [LARGE SCALE GENOMIC DNA]</scope>
    <source>
        <strain evidence="4">Wikel</strain>
        <strain evidence="2">Wikel colony</strain>
    </source>
</reference>
<protein>
    <recommendedName>
        <fullName evidence="5">Secreted protein</fullName>
    </recommendedName>
</protein>
<feature type="signal peptide" evidence="1">
    <location>
        <begin position="1"/>
        <end position="18"/>
    </location>
</feature>
<dbReference type="PaxDb" id="6945-B7PWG1"/>
<dbReference type="EMBL" id="ABJB010384452">
    <property type="status" value="NOT_ANNOTATED_CDS"/>
    <property type="molecule type" value="Genomic_DNA"/>
</dbReference>
<evidence type="ECO:0008006" key="5">
    <source>
        <dbReference type="Google" id="ProtNLM"/>
    </source>
</evidence>
<gene>
    <name evidence="2" type="ORF">IscW_ISCW008330</name>
</gene>
<keyword evidence="1" id="KW-0732">Signal</keyword>
<accession>B7PWG1</accession>
<dbReference type="EnsemblMetazoa" id="ISCW008330-RA">
    <property type="protein sequence ID" value="ISCW008330-PA"/>
    <property type="gene ID" value="ISCW008330"/>
</dbReference>
<dbReference type="VEuPathDB" id="VectorBase:ISCI008330"/>
<dbReference type="AlphaFoldDB" id="B7PWG1"/>
<evidence type="ECO:0000313" key="2">
    <source>
        <dbReference type="EMBL" id="EEC10933.1"/>
    </source>
</evidence>
<dbReference type="HOGENOM" id="CLU_1837307_0_0_1"/>
<feature type="chain" id="PRO_5014568148" description="Secreted protein" evidence="1">
    <location>
        <begin position="19"/>
        <end position="140"/>
    </location>
</feature>
<organism>
    <name type="scientific">Ixodes scapularis</name>
    <name type="common">Black-legged tick</name>
    <name type="synonym">Deer tick</name>
    <dbReference type="NCBI Taxonomy" id="6945"/>
    <lineage>
        <taxon>Eukaryota</taxon>
        <taxon>Metazoa</taxon>
        <taxon>Ecdysozoa</taxon>
        <taxon>Arthropoda</taxon>
        <taxon>Chelicerata</taxon>
        <taxon>Arachnida</taxon>
        <taxon>Acari</taxon>
        <taxon>Parasitiformes</taxon>
        <taxon>Ixodida</taxon>
        <taxon>Ixodoidea</taxon>
        <taxon>Ixodidae</taxon>
        <taxon>Ixodinae</taxon>
        <taxon>Ixodes</taxon>
    </lineage>
</organism>
<dbReference type="EMBL" id="DS807882">
    <property type="protein sequence ID" value="EEC10933.1"/>
    <property type="molecule type" value="Genomic_DNA"/>
</dbReference>
<name>B7PWG1_IXOSC</name>
<evidence type="ECO:0000256" key="1">
    <source>
        <dbReference type="SAM" id="SignalP"/>
    </source>
</evidence>